<dbReference type="SUPFAM" id="SSF53613">
    <property type="entry name" value="Ribokinase-like"/>
    <property type="match status" value="1"/>
</dbReference>
<evidence type="ECO:0000259" key="4">
    <source>
        <dbReference type="Pfam" id="PF00294"/>
    </source>
</evidence>
<accession>A0A7J3XY97</accession>
<sequence>MTEKHVRVYGDLNLDIIYILPTSEIHFRDVSYLARRGFYSPGGVAGNLAVALRRISVKASVVGKVGVDPAGLMLVRDLEANNVGVGFVSFTDQEATGVMSILVSPEGNRLIIGFRGANRLNLLDDQLLDGVLRGVDSVFAYGFSADNIDGGESLKKLLGRASKEGLTTALDMGGLTRGHAALVSALRSTLNYVFINTDELGDLMGDRSLSAAEALFSILEPEALFVKMGDKGSLAITRRGKFKRRAFKIKPVDTTGSGDAFNAGVLYSLLEGFDYDRALLLGNAMGAYKALGYGARHLPRSLVELEEFIELRAGSSGLDGL</sequence>
<comment type="caution">
    <text evidence="5">The sequence shown here is derived from an EMBL/GenBank/DDBJ whole genome shotgun (WGS) entry which is preliminary data.</text>
</comment>
<dbReference type="GO" id="GO:0016301">
    <property type="term" value="F:kinase activity"/>
    <property type="evidence" value="ECO:0007669"/>
    <property type="project" value="UniProtKB-KW"/>
</dbReference>
<dbReference type="Pfam" id="PF00294">
    <property type="entry name" value="PfkB"/>
    <property type="match status" value="1"/>
</dbReference>
<keyword evidence="3 5" id="KW-0418">Kinase</keyword>
<dbReference type="PROSITE" id="PS00584">
    <property type="entry name" value="PFKB_KINASES_2"/>
    <property type="match status" value="1"/>
</dbReference>
<dbReference type="AlphaFoldDB" id="A0A7J3XY97"/>
<organism evidence="5">
    <name type="scientific">Thermogladius calderae</name>
    <dbReference type="NCBI Taxonomy" id="1200300"/>
    <lineage>
        <taxon>Archaea</taxon>
        <taxon>Thermoproteota</taxon>
        <taxon>Thermoprotei</taxon>
        <taxon>Desulfurococcales</taxon>
        <taxon>Desulfurococcaceae</taxon>
        <taxon>Thermogladius</taxon>
    </lineage>
</organism>
<proteinExistence type="inferred from homology"/>
<dbReference type="PANTHER" id="PTHR10584:SF166">
    <property type="entry name" value="RIBOKINASE"/>
    <property type="match status" value="1"/>
</dbReference>
<dbReference type="InterPro" id="IPR029056">
    <property type="entry name" value="Ribokinase-like"/>
</dbReference>
<evidence type="ECO:0000256" key="1">
    <source>
        <dbReference type="ARBA" id="ARBA00010688"/>
    </source>
</evidence>
<feature type="domain" description="Carbohydrate kinase PfkB" evidence="4">
    <location>
        <begin position="5"/>
        <end position="297"/>
    </location>
</feature>
<dbReference type="InterPro" id="IPR011611">
    <property type="entry name" value="PfkB_dom"/>
</dbReference>
<protein>
    <submittedName>
        <fullName evidence="5">Carbohydrate kinase family protein</fullName>
    </submittedName>
</protein>
<reference evidence="5" key="1">
    <citation type="journal article" date="2020" name="mSystems">
        <title>Genome- and Community-Level Interaction Insights into Carbon Utilization and Element Cycling Functions of Hydrothermarchaeota in Hydrothermal Sediment.</title>
        <authorList>
            <person name="Zhou Z."/>
            <person name="Liu Y."/>
            <person name="Xu W."/>
            <person name="Pan J."/>
            <person name="Luo Z.H."/>
            <person name="Li M."/>
        </authorList>
    </citation>
    <scope>NUCLEOTIDE SEQUENCE [LARGE SCALE GENOMIC DNA]</scope>
    <source>
        <strain evidence="5">SpSt-110</strain>
    </source>
</reference>
<dbReference type="Gene3D" id="3.40.1190.20">
    <property type="match status" value="1"/>
</dbReference>
<keyword evidence="2" id="KW-0808">Transferase</keyword>
<evidence type="ECO:0000313" key="5">
    <source>
        <dbReference type="EMBL" id="HHP67636.1"/>
    </source>
</evidence>
<gene>
    <name evidence="5" type="ORF">ENM60_02425</name>
</gene>
<dbReference type="InterPro" id="IPR002173">
    <property type="entry name" value="Carboh/pur_kinase_PfkB_CS"/>
</dbReference>
<dbReference type="EMBL" id="DRYK01000032">
    <property type="protein sequence ID" value="HHP67636.1"/>
    <property type="molecule type" value="Genomic_DNA"/>
</dbReference>
<comment type="similarity">
    <text evidence="1">Belongs to the carbohydrate kinase PfkB family.</text>
</comment>
<evidence type="ECO:0000256" key="2">
    <source>
        <dbReference type="ARBA" id="ARBA00022679"/>
    </source>
</evidence>
<name>A0A7J3XY97_9CREN</name>
<evidence type="ECO:0000256" key="3">
    <source>
        <dbReference type="ARBA" id="ARBA00022777"/>
    </source>
</evidence>
<dbReference type="PANTHER" id="PTHR10584">
    <property type="entry name" value="SUGAR KINASE"/>
    <property type="match status" value="1"/>
</dbReference>